<dbReference type="Gene3D" id="3.30.200.20">
    <property type="entry name" value="Phosphorylase Kinase, domain 1"/>
    <property type="match status" value="1"/>
</dbReference>
<keyword evidence="7 11" id="KW-0727">SH2 domain</keyword>
<keyword evidence="19" id="KW-1185">Reference proteome</keyword>
<dbReference type="InterPro" id="IPR001245">
    <property type="entry name" value="Ser-Thr/Tyr_kinase_cat_dom"/>
</dbReference>
<evidence type="ECO:0000259" key="17">
    <source>
        <dbReference type="PROSITE" id="PS50011"/>
    </source>
</evidence>
<evidence type="ECO:0000256" key="10">
    <source>
        <dbReference type="ARBA" id="ARBA00051245"/>
    </source>
</evidence>
<dbReference type="PROSITE" id="PS50002">
    <property type="entry name" value="SH3"/>
    <property type="match status" value="1"/>
</dbReference>
<dbReference type="InterPro" id="IPR050198">
    <property type="entry name" value="Non-receptor_tyrosine_kinases"/>
</dbReference>
<dbReference type="InterPro" id="IPR000719">
    <property type="entry name" value="Prot_kinase_dom"/>
</dbReference>
<accession>A0AAV1GVT7</accession>
<comment type="similarity">
    <text evidence="14">Belongs to the protein kinase superfamily. Tyr protein kinase family.</text>
</comment>
<feature type="domain" description="Protein kinase" evidence="17">
    <location>
        <begin position="253"/>
        <end position="510"/>
    </location>
</feature>
<dbReference type="InterPro" id="IPR008266">
    <property type="entry name" value="Tyr_kinase_AS"/>
</dbReference>
<dbReference type="PRINTS" id="PR00452">
    <property type="entry name" value="SH3DOMAIN"/>
</dbReference>
<evidence type="ECO:0000256" key="13">
    <source>
        <dbReference type="PROSITE-ProRule" id="PRU10141"/>
    </source>
</evidence>
<dbReference type="AlphaFoldDB" id="A0AAV1GVT7"/>
<evidence type="ECO:0000256" key="2">
    <source>
        <dbReference type="ARBA" id="ARBA00022679"/>
    </source>
</evidence>
<dbReference type="InterPro" id="IPR017441">
    <property type="entry name" value="Protein_kinase_ATP_BS"/>
</dbReference>
<dbReference type="PROSITE" id="PS50011">
    <property type="entry name" value="PROTEIN_KINASE_DOM"/>
    <property type="match status" value="1"/>
</dbReference>
<keyword evidence="3" id="KW-0519">Myristate</keyword>
<keyword evidence="6 13" id="KW-0067">ATP-binding</keyword>
<reference evidence="18" key="1">
    <citation type="submission" date="2023-08" db="EMBL/GenBank/DDBJ databases">
        <authorList>
            <person name="Alioto T."/>
            <person name="Alioto T."/>
            <person name="Gomez Garrido J."/>
        </authorList>
    </citation>
    <scope>NUCLEOTIDE SEQUENCE</scope>
</reference>
<dbReference type="FunFam" id="3.30.505.10:FF:000044">
    <property type="entry name" value="Tyrosine-protein kinase"/>
    <property type="match status" value="1"/>
</dbReference>
<dbReference type="SUPFAM" id="SSF56112">
    <property type="entry name" value="Protein kinase-like (PK-like)"/>
    <property type="match status" value="1"/>
</dbReference>
<evidence type="ECO:0000256" key="4">
    <source>
        <dbReference type="ARBA" id="ARBA00022741"/>
    </source>
</evidence>
<evidence type="ECO:0000256" key="3">
    <source>
        <dbReference type="ARBA" id="ARBA00022707"/>
    </source>
</evidence>
<keyword evidence="4 13" id="KW-0547">Nucleotide-binding</keyword>
<dbReference type="SUPFAM" id="SSF55550">
    <property type="entry name" value="SH2 domain"/>
    <property type="match status" value="1"/>
</dbReference>
<gene>
    <name evidence="18" type="ORF">XNOV1_A032795</name>
</gene>
<dbReference type="GO" id="GO:0005524">
    <property type="term" value="F:ATP binding"/>
    <property type="evidence" value="ECO:0007669"/>
    <property type="project" value="UniProtKB-UniRule"/>
</dbReference>
<dbReference type="PROSITE" id="PS50001">
    <property type="entry name" value="SH2"/>
    <property type="match status" value="1"/>
</dbReference>
<dbReference type="Gene3D" id="3.30.505.10">
    <property type="entry name" value="SH2 domain"/>
    <property type="match status" value="1"/>
</dbReference>
<evidence type="ECO:0000256" key="14">
    <source>
        <dbReference type="RuleBase" id="RU362096"/>
    </source>
</evidence>
<dbReference type="PROSITE" id="PS00107">
    <property type="entry name" value="PROTEIN_KINASE_ATP"/>
    <property type="match status" value="1"/>
</dbReference>
<dbReference type="Gene3D" id="1.10.510.10">
    <property type="entry name" value="Transferase(Phosphotransferase) domain 1"/>
    <property type="match status" value="1"/>
</dbReference>
<dbReference type="CDD" id="cd11845">
    <property type="entry name" value="SH3_Src_like"/>
    <property type="match status" value="1"/>
</dbReference>
<evidence type="ECO:0000256" key="1">
    <source>
        <dbReference type="ARBA" id="ARBA00022443"/>
    </source>
</evidence>
<dbReference type="SUPFAM" id="SSF50044">
    <property type="entry name" value="SH3-domain"/>
    <property type="match status" value="1"/>
</dbReference>
<sequence>MEIQKRLSACWQSCLACFNKPNQSSGGQNQNRDKTGIVIENPGAVKAPDPGFHVNRSLPSPPGTRPEGYYIAQYDYSARTEEDLSFNAGDTLEALDKRHGDWWFAKALTGISASKQGYIPANYVAPVESIDAEPWYFPETKRLDAEKMLLAEGNQHGAFLIRDCESQTGELSLSVLDNGKVKHYKLKKLENGHYYVSRARPFLTLQELVKHYSKQSDGLCVRLGEPCLKMEAPQTIGLSYNTVDQWEIDRKSIQLLRKLGAGQFGEVFEGLWNETTAVAVKTLKSGTMDAEDFLREAQIMKRLRHPKLIQLYAVCTMEEPIYIITELMKNGSLLEYLQKDKGTLLRLSDQVEMAAQVAAGMAFLELQNYIHRDLAARNVLVGENNICKVADFGLARVFMKENENVYEAKEGSKFPVKWTAPEAIQDNKFSIKSDVWSFGILLHEIMTFGQMPYPTMTNMQVVHKVVQGYRMPCSPGCPKVLHEIMLECWRENEHERPTFETLQWKLEDYFDMDPNSYDDASRYSR</sequence>
<evidence type="ECO:0000256" key="12">
    <source>
        <dbReference type="PROSITE-ProRule" id="PRU00192"/>
    </source>
</evidence>
<dbReference type="EC" id="2.7.10.2" evidence="14"/>
<dbReference type="Pfam" id="PF00018">
    <property type="entry name" value="SH3_1"/>
    <property type="match status" value="1"/>
</dbReference>
<evidence type="ECO:0000259" key="15">
    <source>
        <dbReference type="PROSITE" id="PS50001"/>
    </source>
</evidence>
<evidence type="ECO:0000256" key="11">
    <source>
        <dbReference type="PROSITE-ProRule" id="PRU00191"/>
    </source>
</evidence>
<dbReference type="FunFam" id="1.10.510.10:FF:000318">
    <property type="entry name" value="Tyrosine-protein kinase"/>
    <property type="match status" value="1"/>
</dbReference>
<evidence type="ECO:0000313" key="18">
    <source>
        <dbReference type="EMBL" id="CAJ1077475.1"/>
    </source>
</evidence>
<dbReference type="Pfam" id="PF07714">
    <property type="entry name" value="PK_Tyr_Ser-Thr"/>
    <property type="match status" value="1"/>
</dbReference>
<keyword evidence="9" id="KW-0449">Lipoprotein</keyword>
<evidence type="ECO:0000256" key="6">
    <source>
        <dbReference type="ARBA" id="ARBA00022840"/>
    </source>
</evidence>
<dbReference type="EMBL" id="OY660880">
    <property type="protein sequence ID" value="CAJ1077475.1"/>
    <property type="molecule type" value="Genomic_DNA"/>
</dbReference>
<dbReference type="InterPro" id="IPR036028">
    <property type="entry name" value="SH3-like_dom_sf"/>
</dbReference>
<evidence type="ECO:0000256" key="7">
    <source>
        <dbReference type="ARBA" id="ARBA00022999"/>
    </source>
</evidence>
<dbReference type="PANTHER" id="PTHR24418">
    <property type="entry name" value="TYROSINE-PROTEIN KINASE"/>
    <property type="match status" value="1"/>
</dbReference>
<dbReference type="SMART" id="SM00326">
    <property type="entry name" value="SH3"/>
    <property type="match status" value="1"/>
</dbReference>
<keyword evidence="8 14" id="KW-0829">Tyrosine-protein kinase</keyword>
<dbReference type="Gene3D" id="2.30.30.40">
    <property type="entry name" value="SH3 Domains"/>
    <property type="match status" value="1"/>
</dbReference>
<protein>
    <recommendedName>
        <fullName evidence="14">Tyrosine-protein kinase</fullName>
        <ecNumber evidence="14">2.7.10.2</ecNumber>
    </recommendedName>
</protein>
<comment type="catalytic activity">
    <reaction evidence="10 14">
        <text>L-tyrosyl-[protein] + ATP = O-phospho-L-tyrosyl-[protein] + ADP + H(+)</text>
        <dbReference type="Rhea" id="RHEA:10596"/>
        <dbReference type="Rhea" id="RHEA-COMP:10136"/>
        <dbReference type="Rhea" id="RHEA-COMP:20101"/>
        <dbReference type="ChEBI" id="CHEBI:15378"/>
        <dbReference type="ChEBI" id="CHEBI:30616"/>
        <dbReference type="ChEBI" id="CHEBI:46858"/>
        <dbReference type="ChEBI" id="CHEBI:61978"/>
        <dbReference type="ChEBI" id="CHEBI:456216"/>
        <dbReference type="EC" id="2.7.10.2"/>
    </reaction>
</comment>
<dbReference type="CDD" id="cd09933">
    <property type="entry name" value="SH2_Src_family"/>
    <property type="match status" value="1"/>
</dbReference>
<feature type="domain" description="SH3" evidence="16">
    <location>
        <begin position="65"/>
        <end position="129"/>
    </location>
</feature>
<dbReference type="Proteomes" id="UP001178508">
    <property type="component" value="Chromosome 17"/>
</dbReference>
<dbReference type="PRINTS" id="PR00401">
    <property type="entry name" value="SH2DOMAIN"/>
</dbReference>
<keyword evidence="1 12" id="KW-0728">SH3 domain</keyword>
<proteinExistence type="inferred from homology"/>
<dbReference type="Pfam" id="PF00017">
    <property type="entry name" value="SH2"/>
    <property type="match status" value="1"/>
</dbReference>
<keyword evidence="5 14" id="KW-0418">Kinase</keyword>
<dbReference type="SMART" id="SM00252">
    <property type="entry name" value="SH2"/>
    <property type="match status" value="1"/>
</dbReference>
<dbReference type="PROSITE" id="PS00109">
    <property type="entry name" value="PROTEIN_KINASE_TYR"/>
    <property type="match status" value="1"/>
</dbReference>
<dbReference type="PRINTS" id="PR00109">
    <property type="entry name" value="TYRKINASE"/>
</dbReference>
<dbReference type="SMART" id="SM00219">
    <property type="entry name" value="TyrKc"/>
    <property type="match status" value="1"/>
</dbReference>
<dbReference type="InterPro" id="IPR011009">
    <property type="entry name" value="Kinase-like_dom_sf"/>
</dbReference>
<dbReference type="InterPro" id="IPR001452">
    <property type="entry name" value="SH3_domain"/>
</dbReference>
<name>A0AAV1GVT7_XYRNO</name>
<evidence type="ECO:0000259" key="16">
    <source>
        <dbReference type="PROSITE" id="PS50002"/>
    </source>
</evidence>
<dbReference type="InterPro" id="IPR020635">
    <property type="entry name" value="Tyr_kinase_cat_dom"/>
</dbReference>
<dbReference type="GO" id="GO:0004715">
    <property type="term" value="F:non-membrane spanning protein tyrosine kinase activity"/>
    <property type="evidence" value="ECO:0007669"/>
    <property type="project" value="UniProtKB-EC"/>
</dbReference>
<dbReference type="CDD" id="cd05068">
    <property type="entry name" value="PTKc_Frk_like"/>
    <property type="match status" value="1"/>
</dbReference>
<evidence type="ECO:0000313" key="19">
    <source>
        <dbReference type="Proteomes" id="UP001178508"/>
    </source>
</evidence>
<evidence type="ECO:0000256" key="8">
    <source>
        <dbReference type="ARBA" id="ARBA00023137"/>
    </source>
</evidence>
<dbReference type="FunFam" id="3.30.200.20:FF:000037">
    <property type="entry name" value="Tyrosine-protein kinase"/>
    <property type="match status" value="1"/>
</dbReference>
<evidence type="ECO:0000256" key="9">
    <source>
        <dbReference type="ARBA" id="ARBA00023288"/>
    </source>
</evidence>
<feature type="binding site" evidence="13">
    <location>
        <position position="281"/>
    </location>
    <ligand>
        <name>ATP</name>
        <dbReference type="ChEBI" id="CHEBI:30616"/>
    </ligand>
</feature>
<feature type="domain" description="SH2" evidence="15">
    <location>
        <begin position="135"/>
        <end position="227"/>
    </location>
</feature>
<organism evidence="18 19">
    <name type="scientific">Xyrichtys novacula</name>
    <name type="common">Pearly razorfish</name>
    <name type="synonym">Hemipteronotus novacula</name>
    <dbReference type="NCBI Taxonomy" id="13765"/>
    <lineage>
        <taxon>Eukaryota</taxon>
        <taxon>Metazoa</taxon>
        <taxon>Chordata</taxon>
        <taxon>Craniata</taxon>
        <taxon>Vertebrata</taxon>
        <taxon>Euteleostomi</taxon>
        <taxon>Actinopterygii</taxon>
        <taxon>Neopterygii</taxon>
        <taxon>Teleostei</taxon>
        <taxon>Neoteleostei</taxon>
        <taxon>Acanthomorphata</taxon>
        <taxon>Eupercaria</taxon>
        <taxon>Labriformes</taxon>
        <taxon>Labridae</taxon>
        <taxon>Xyrichtys</taxon>
    </lineage>
</organism>
<evidence type="ECO:0000256" key="5">
    <source>
        <dbReference type="ARBA" id="ARBA00022777"/>
    </source>
</evidence>
<dbReference type="InterPro" id="IPR000980">
    <property type="entry name" value="SH2"/>
</dbReference>
<keyword evidence="2 14" id="KW-0808">Transferase</keyword>
<dbReference type="InterPro" id="IPR036860">
    <property type="entry name" value="SH2_dom_sf"/>
</dbReference>